<keyword evidence="5" id="KW-0812">Transmembrane</keyword>
<evidence type="ECO:0000256" key="2">
    <source>
        <dbReference type="ARBA" id="ARBA00022676"/>
    </source>
</evidence>
<dbReference type="GO" id="GO:0005794">
    <property type="term" value="C:Golgi apparatus"/>
    <property type="evidence" value="ECO:0007669"/>
    <property type="project" value="TreeGrafter"/>
</dbReference>
<feature type="active site" description="Nucleophile" evidence="4">
    <location>
        <position position="296"/>
    </location>
</feature>
<dbReference type="PANTHER" id="PTHR31121">
    <property type="entry name" value="ALPHA-1,2 MANNOSYLTRANSFERASE KTR1"/>
    <property type="match status" value="1"/>
</dbReference>
<keyword evidence="5" id="KW-1133">Transmembrane helix</keyword>
<dbReference type="AlphaFoldDB" id="A0AAI8YYY7"/>
<organism evidence="6 7">
    <name type="scientific">Lecanosticta acicola</name>
    <dbReference type="NCBI Taxonomy" id="111012"/>
    <lineage>
        <taxon>Eukaryota</taxon>
        <taxon>Fungi</taxon>
        <taxon>Dikarya</taxon>
        <taxon>Ascomycota</taxon>
        <taxon>Pezizomycotina</taxon>
        <taxon>Dothideomycetes</taxon>
        <taxon>Dothideomycetidae</taxon>
        <taxon>Mycosphaerellales</taxon>
        <taxon>Mycosphaerellaceae</taxon>
        <taxon>Lecanosticta</taxon>
    </lineage>
</organism>
<dbReference type="Pfam" id="PF01793">
    <property type="entry name" value="Glyco_transf_15"/>
    <property type="match status" value="1"/>
</dbReference>
<gene>
    <name evidence="6" type="ORF">LECACI_7A004678</name>
</gene>
<dbReference type="EMBL" id="CAVMBE010000026">
    <property type="protein sequence ID" value="CAK4018900.1"/>
    <property type="molecule type" value="Genomic_DNA"/>
</dbReference>
<dbReference type="Proteomes" id="UP001296104">
    <property type="component" value="Unassembled WGS sequence"/>
</dbReference>
<dbReference type="Gene3D" id="3.90.550.10">
    <property type="entry name" value="Spore Coat Polysaccharide Biosynthesis Protein SpsA, Chain A"/>
    <property type="match status" value="1"/>
</dbReference>
<evidence type="ECO:0000256" key="5">
    <source>
        <dbReference type="SAM" id="Phobius"/>
    </source>
</evidence>
<keyword evidence="5" id="KW-0472">Membrane</keyword>
<dbReference type="InterPro" id="IPR029044">
    <property type="entry name" value="Nucleotide-diphossugar_trans"/>
</dbReference>
<dbReference type="PANTHER" id="PTHR31121:SF6">
    <property type="entry name" value="ALPHA-1,2 MANNOSYLTRANSFERASE KTR1"/>
    <property type="match status" value="1"/>
</dbReference>
<dbReference type="GO" id="GO:0016020">
    <property type="term" value="C:membrane"/>
    <property type="evidence" value="ECO:0007669"/>
    <property type="project" value="InterPro"/>
</dbReference>
<comment type="caution">
    <text evidence="6">The sequence shown here is derived from an EMBL/GenBank/DDBJ whole genome shotgun (WGS) entry which is preliminary data.</text>
</comment>
<evidence type="ECO:0000313" key="7">
    <source>
        <dbReference type="Proteomes" id="UP001296104"/>
    </source>
</evidence>
<reference evidence="6" key="1">
    <citation type="submission" date="2023-11" db="EMBL/GenBank/DDBJ databases">
        <authorList>
            <person name="Alioto T."/>
            <person name="Alioto T."/>
            <person name="Gomez Garrido J."/>
        </authorList>
    </citation>
    <scope>NUCLEOTIDE SEQUENCE</scope>
</reference>
<name>A0AAI8YYY7_9PEZI</name>
<proteinExistence type="inferred from homology"/>
<evidence type="ECO:0000256" key="4">
    <source>
        <dbReference type="PIRSR" id="PIRSR018153-1"/>
    </source>
</evidence>
<keyword evidence="3" id="KW-0808">Transferase</keyword>
<evidence type="ECO:0000313" key="6">
    <source>
        <dbReference type="EMBL" id="CAK4018900.1"/>
    </source>
</evidence>
<dbReference type="SUPFAM" id="SSF53448">
    <property type="entry name" value="Nucleotide-diphospho-sugar transferases"/>
    <property type="match status" value="1"/>
</dbReference>
<keyword evidence="2" id="KW-0328">Glycosyltransferase</keyword>
<dbReference type="GO" id="GO:0000032">
    <property type="term" value="P:cell wall mannoprotein biosynthetic process"/>
    <property type="evidence" value="ECO:0007669"/>
    <property type="project" value="TreeGrafter"/>
</dbReference>
<sequence>MAALSRFHSRFAQRPIILFSIILTIFLTYISLTEITLQEAPNSIQWHQSLWKSARKAAHDLAQSSRAASIHSSEIPQSPLSTERKNGRMNATFVSLARDSDLPGLLQSIRDVEDRFNVHYNYDWVFLNDDDFTEEFIKVTSAFVSGRARYGRISKDQWSLPSFIDEKKAEQTRIDMKNVKYGDSASYRHMCRYQSGFFYKHPLVEEYEWYWRVEPDIKISCDVPYDPFRWMAENGKKYGFVISLNEISATVPSLWNTTKRFIRDFPQHVTKNNNMAFLSEDEGETTNYCHFWSNFEIANLNFFRSQAYNDFFNYLDHAGGFFYERWGDASVHSIAASLMLEKGEVHYFNDIGYRHSPLTNCPRDQKTFLERRCLCDVGDNMDWSPSCTKRFFETAELPFPEGFD</sequence>
<comment type="similarity">
    <text evidence="1">Belongs to the glycosyltransferase 15 family.</text>
</comment>
<protein>
    <submittedName>
        <fullName evidence="6">Glycosyltransferase family 15</fullName>
    </submittedName>
</protein>
<dbReference type="FunFam" id="3.90.550.10:FF:000051">
    <property type="entry name" value="Alpha-1,2-mannosyltransferase (Ktr4)"/>
    <property type="match status" value="1"/>
</dbReference>
<evidence type="ECO:0000256" key="1">
    <source>
        <dbReference type="ARBA" id="ARBA00007677"/>
    </source>
</evidence>
<keyword evidence="7" id="KW-1185">Reference proteome</keyword>
<dbReference type="GO" id="GO:0006487">
    <property type="term" value="P:protein N-linked glycosylation"/>
    <property type="evidence" value="ECO:0007669"/>
    <property type="project" value="TreeGrafter"/>
</dbReference>
<dbReference type="GO" id="GO:0000026">
    <property type="term" value="F:alpha-1,2-mannosyltransferase activity"/>
    <property type="evidence" value="ECO:0007669"/>
    <property type="project" value="TreeGrafter"/>
</dbReference>
<evidence type="ECO:0000256" key="3">
    <source>
        <dbReference type="ARBA" id="ARBA00022679"/>
    </source>
</evidence>
<dbReference type="GO" id="GO:0006493">
    <property type="term" value="P:protein O-linked glycosylation"/>
    <property type="evidence" value="ECO:0007669"/>
    <property type="project" value="TreeGrafter"/>
</dbReference>
<feature type="transmembrane region" description="Helical" evidence="5">
    <location>
        <begin position="12"/>
        <end position="32"/>
    </location>
</feature>
<dbReference type="PIRSF" id="PIRSF018153">
    <property type="entry name" value="Glyco_trans_15"/>
    <property type="match status" value="1"/>
</dbReference>
<accession>A0AAI8YYY7</accession>
<dbReference type="InterPro" id="IPR002685">
    <property type="entry name" value="Glyco_trans_15"/>
</dbReference>